<reference evidence="2" key="1">
    <citation type="journal article" date="2021" name="PeerJ">
        <title>Extensive microbial diversity within the chicken gut microbiome revealed by metagenomics and culture.</title>
        <authorList>
            <person name="Gilroy R."/>
            <person name="Ravi A."/>
            <person name="Getino M."/>
            <person name="Pursley I."/>
            <person name="Horton D.L."/>
            <person name="Alikhan N.F."/>
            <person name="Baker D."/>
            <person name="Gharbi K."/>
            <person name="Hall N."/>
            <person name="Watson M."/>
            <person name="Adriaenssens E.M."/>
            <person name="Foster-Nyarko E."/>
            <person name="Jarju S."/>
            <person name="Secka A."/>
            <person name="Antonio M."/>
            <person name="Oren A."/>
            <person name="Chaudhuri R.R."/>
            <person name="La Ragione R."/>
            <person name="Hildebrand F."/>
            <person name="Pallen M.J."/>
        </authorList>
    </citation>
    <scope>NUCLEOTIDE SEQUENCE</scope>
    <source>
        <strain evidence="2">14975</strain>
    </source>
</reference>
<dbReference type="AlphaFoldDB" id="A0A9D1VAX4"/>
<keyword evidence="1" id="KW-0732">Signal</keyword>
<protein>
    <recommendedName>
        <fullName evidence="4">Secreted protein</fullName>
    </recommendedName>
</protein>
<proteinExistence type="predicted"/>
<evidence type="ECO:0000313" key="3">
    <source>
        <dbReference type="Proteomes" id="UP000823964"/>
    </source>
</evidence>
<gene>
    <name evidence="2" type="ORF">H9862_03300</name>
</gene>
<feature type="chain" id="PRO_5039303083" description="Secreted protein" evidence="1">
    <location>
        <begin position="32"/>
        <end position="270"/>
    </location>
</feature>
<organism evidence="2 3">
    <name type="scientific">Candidatus Akkermansia intestinigallinarum</name>
    <dbReference type="NCBI Taxonomy" id="2838431"/>
    <lineage>
        <taxon>Bacteria</taxon>
        <taxon>Pseudomonadati</taxon>
        <taxon>Verrucomicrobiota</taxon>
        <taxon>Verrucomicrobiia</taxon>
        <taxon>Verrucomicrobiales</taxon>
        <taxon>Akkermansiaceae</taxon>
        <taxon>Akkermansia</taxon>
    </lineage>
</organism>
<evidence type="ECO:0000313" key="2">
    <source>
        <dbReference type="EMBL" id="HIX19614.1"/>
    </source>
</evidence>
<accession>A0A9D1VAX4</accession>
<name>A0A9D1VAX4_9BACT</name>
<reference evidence="2" key="2">
    <citation type="submission" date="2021-04" db="EMBL/GenBank/DDBJ databases">
        <authorList>
            <person name="Gilroy R."/>
        </authorList>
    </citation>
    <scope>NUCLEOTIDE SEQUENCE</scope>
    <source>
        <strain evidence="2">14975</strain>
    </source>
</reference>
<dbReference type="Proteomes" id="UP000823964">
    <property type="component" value="Unassembled WGS sequence"/>
</dbReference>
<feature type="signal peptide" evidence="1">
    <location>
        <begin position="1"/>
        <end position="31"/>
    </location>
</feature>
<sequence length="270" mass="29349">MRRRRVSAGVLCGAYVLSAAGSVLPAASAEAAAAAGFAASAEAAAEAAASETELSSRERHLDQFASIYDDLAAALASVSDREEADFVASRVALDFILLHRLDRRLKVEQGEPIRDCMIARFVNRCDQSRRAACEAMERLRLEDCFGSTALEAALELSHLQDGRLPLARAGELGRRLHLNSAESTLRLLRRVNNRDSAQEIAPLLHCVRSCGRSVDEYLAAYAGAAAVACEADEVAERLEAVQGEMGRALLELRQQGYYGCRELEDELREP</sequence>
<evidence type="ECO:0000256" key="1">
    <source>
        <dbReference type="SAM" id="SignalP"/>
    </source>
</evidence>
<evidence type="ECO:0008006" key="4">
    <source>
        <dbReference type="Google" id="ProtNLM"/>
    </source>
</evidence>
<dbReference type="EMBL" id="DXFQ01000053">
    <property type="protein sequence ID" value="HIX19614.1"/>
    <property type="molecule type" value="Genomic_DNA"/>
</dbReference>
<comment type="caution">
    <text evidence="2">The sequence shown here is derived from an EMBL/GenBank/DDBJ whole genome shotgun (WGS) entry which is preliminary data.</text>
</comment>